<evidence type="ECO:0000256" key="5">
    <source>
        <dbReference type="ARBA" id="ARBA00023030"/>
    </source>
</evidence>
<evidence type="ECO:0000256" key="11">
    <source>
        <dbReference type="SAM" id="SignalP"/>
    </source>
</evidence>
<keyword evidence="3" id="KW-0964">Secreted</keyword>
<evidence type="ECO:0000256" key="2">
    <source>
        <dbReference type="ARBA" id="ARBA00006656"/>
    </source>
</evidence>
<dbReference type="Proteomes" id="UP000515159">
    <property type="component" value="Chromosome 8"/>
</dbReference>
<dbReference type="Pfam" id="PF00019">
    <property type="entry name" value="TGF_beta"/>
    <property type="match status" value="1"/>
</dbReference>
<dbReference type="GO" id="GO:0005615">
    <property type="term" value="C:extracellular space"/>
    <property type="evidence" value="ECO:0007669"/>
    <property type="project" value="TreeGrafter"/>
</dbReference>
<evidence type="ECO:0000256" key="6">
    <source>
        <dbReference type="ARBA" id="ARBA00023157"/>
    </source>
</evidence>
<evidence type="ECO:0000256" key="3">
    <source>
        <dbReference type="ARBA" id="ARBA00022525"/>
    </source>
</evidence>
<dbReference type="RefSeq" id="XP_033809860.1">
    <property type="nucleotide sequence ID" value="XM_033953969.1"/>
</dbReference>
<name>A0A6P8RVX1_GEOSA</name>
<keyword evidence="6" id="KW-1015">Disulfide bond</keyword>
<dbReference type="Gene3D" id="2.10.90.10">
    <property type="entry name" value="Cystine-knot cytokines"/>
    <property type="match status" value="1"/>
</dbReference>
<gene>
    <name evidence="14" type="primary">GDF1</name>
</gene>
<evidence type="ECO:0000313" key="14">
    <source>
        <dbReference type="RefSeq" id="XP_033809860.1"/>
    </source>
</evidence>
<dbReference type="FunFam" id="2.60.120.970:FF:000020">
    <property type="entry name" value="growth/differentiation factor 3"/>
    <property type="match status" value="1"/>
</dbReference>
<dbReference type="CDD" id="cd13764">
    <property type="entry name" value="TGF_beta_GDF1_3_like"/>
    <property type="match status" value="1"/>
</dbReference>
<dbReference type="PANTHER" id="PTHR11848">
    <property type="entry name" value="TGF-BETA FAMILY"/>
    <property type="match status" value="1"/>
</dbReference>
<keyword evidence="13" id="KW-1185">Reference proteome</keyword>
<evidence type="ECO:0000256" key="4">
    <source>
        <dbReference type="ARBA" id="ARBA00022729"/>
    </source>
</evidence>
<dbReference type="OrthoDB" id="5987191at2759"/>
<dbReference type="PRINTS" id="PR00669">
    <property type="entry name" value="INHIBINA"/>
</dbReference>
<dbReference type="Gene3D" id="2.60.120.970">
    <property type="match status" value="1"/>
</dbReference>
<dbReference type="FunCoup" id="A0A6P8RVX1">
    <property type="interactions" value="208"/>
</dbReference>
<comment type="function">
    <text evidence="8">Required for posterior mesoderm formation during embryogenesis. Acts indirectly to suppress head formation by altering mesodermal patterning. Also involved in the establishment of left-right axis asymmetry, acting upstream of nodal/nr-1. Can exert long-range effects in the embryo.</text>
</comment>
<dbReference type="InterPro" id="IPR017948">
    <property type="entry name" value="TGFb_CS"/>
</dbReference>
<comment type="subcellular location">
    <subcellularLocation>
        <location evidence="1">Secreted</location>
    </subcellularLocation>
</comment>
<organism evidence="13 14">
    <name type="scientific">Geotrypetes seraphini</name>
    <name type="common">Gaboon caecilian</name>
    <name type="synonym">Caecilia seraphini</name>
    <dbReference type="NCBI Taxonomy" id="260995"/>
    <lineage>
        <taxon>Eukaryota</taxon>
        <taxon>Metazoa</taxon>
        <taxon>Chordata</taxon>
        <taxon>Craniata</taxon>
        <taxon>Vertebrata</taxon>
        <taxon>Euteleostomi</taxon>
        <taxon>Amphibia</taxon>
        <taxon>Gymnophiona</taxon>
        <taxon>Geotrypetes</taxon>
    </lineage>
</organism>
<dbReference type="AlphaFoldDB" id="A0A6P8RVX1"/>
<comment type="similarity">
    <text evidence="2 10">Belongs to the TGF-beta family.</text>
</comment>
<dbReference type="GO" id="GO:0008083">
    <property type="term" value="F:growth factor activity"/>
    <property type="evidence" value="ECO:0007669"/>
    <property type="project" value="UniProtKB-KW"/>
</dbReference>
<dbReference type="KEGG" id="gsh:117364601"/>
<dbReference type="GeneID" id="117364601"/>
<evidence type="ECO:0000256" key="7">
    <source>
        <dbReference type="ARBA" id="ARBA00023180"/>
    </source>
</evidence>
<sequence>MFCVCAKLGLVAIVLVSLVNGSLIKQQESLFLKSLGLSSRPNPVSPAPVPSLLWKIYNRMASLSPEKRRMELCHVAEFQVPGNAIRLFPDQGRSFLNTDLRIPFCLNKHLYFNLSAIGEEEQVTLAQLEIRFSHNSYHGGQVFELRLYRALRLSLREVPASPESRQLLVAQSFRLLHRSLTFNLLEVVREWQNPSKNLGLILEISAIDSASLPGQLDQCSAMCSFLYASLLTVSLQPGQCRSLRHRRDATPSLVTPSSICRRRRLYIDFRDVGWQNWIIAPQGYLANYCQGECPYPLAEMLNGTNHAILQTLVHSLEPNETPQPCCVPIRLSPISMLYYDNDDNVVLRHYEEMVVDECGCR</sequence>
<keyword evidence="7" id="KW-0325">Glycoprotein</keyword>
<dbReference type="InParanoid" id="A0A6P8RVX1"/>
<comment type="subunit">
    <text evidence="9">Homodimer; disulfide-linked. Also forms heterodimers with other TGF-beta family members including nodal2/nr-2 and bmp4.</text>
</comment>
<dbReference type="InterPro" id="IPR001839">
    <property type="entry name" value="TGF-b_C"/>
</dbReference>
<dbReference type="PROSITE" id="PS00250">
    <property type="entry name" value="TGF_BETA_1"/>
    <property type="match status" value="1"/>
</dbReference>
<keyword evidence="5 10" id="KW-0339">Growth factor</keyword>
<feature type="signal peptide" evidence="11">
    <location>
        <begin position="1"/>
        <end position="21"/>
    </location>
</feature>
<dbReference type="InterPro" id="IPR015615">
    <property type="entry name" value="TGF-beta-rel"/>
</dbReference>
<evidence type="ECO:0000313" key="13">
    <source>
        <dbReference type="Proteomes" id="UP000515159"/>
    </source>
</evidence>
<evidence type="ECO:0000259" key="12">
    <source>
        <dbReference type="PROSITE" id="PS51362"/>
    </source>
</evidence>
<feature type="chain" id="PRO_5027536292" evidence="11">
    <location>
        <begin position="22"/>
        <end position="361"/>
    </location>
</feature>
<feature type="domain" description="TGF-beta family profile" evidence="12">
    <location>
        <begin position="244"/>
        <end position="361"/>
    </location>
</feature>
<dbReference type="SMART" id="SM00204">
    <property type="entry name" value="TGFB"/>
    <property type="match status" value="1"/>
</dbReference>
<dbReference type="GO" id="GO:0005125">
    <property type="term" value="F:cytokine activity"/>
    <property type="evidence" value="ECO:0007669"/>
    <property type="project" value="TreeGrafter"/>
</dbReference>
<dbReference type="FunFam" id="2.10.90.10:FF:000001">
    <property type="entry name" value="Bone morphogenetic protein 4"/>
    <property type="match status" value="1"/>
</dbReference>
<dbReference type="Pfam" id="PF00688">
    <property type="entry name" value="TGFb_propeptide"/>
    <property type="match status" value="1"/>
</dbReference>
<keyword evidence="4 11" id="KW-0732">Signal</keyword>
<dbReference type="SUPFAM" id="SSF57501">
    <property type="entry name" value="Cystine-knot cytokines"/>
    <property type="match status" value="1"/>
</dbReference>
<dbReference type="InterPro" id="IPR029034">
    <property type="entry name" value="Cystine-knot_cytokine"/>
</dbReference>
<accession>A0A6P8RVX1</accession>
<evidence type="ECO:0000256" key="9">
    <source>
        <dbReference type="ARBA" id="ARBA00063887"/>
    </source>
</evidence>
<dbReference type="GO" id="GO:0048513">
    <property type="term" value="P:animal organ development"/>
    <property type="evidence" value="ECO:0007669"/>
    <property type="project" value="UniProtKB-ARBA"/>
</dbReference>
<protein>
    <submittedName>
        <fullName evidence="14">Embryonic growth/differentiation factor 1</fullName>
    </submittedName>
</protein>
<evidence type="ECO:0000256" key="8">
    <source>
        <dbReference type="ARBA" id="ARBA00056377"/>
    </source>
</evidence>
<dbReference type="PANTHER" id="PTHR11848:SF300">
    <property type="entry name" value="CVG1 PROTEIN"/>
    <property type="match status" value="1"/>
</dbReference>
<dbReference type="PROSITE" id="PS51362">
    <property type="entry name" value="TGF_BETA_2"/>
    <property type="match status" value="1"/>
</dbReference>
<evidence type="ECO:0000256" key="1">
    <source>
        <dbReference type="ARBA" id="ARBA00004613"/>
    </source>
</evidence>
<reference evidence="14" key="1">
    <citation type="submission" date="2025-08" db="UniProtKB">
        <authorList>
            <consortium name="RefSeq"/>
        </authorList>
    </citation>
    <scope>IDENTIFICATION</scope>
</reference>
<dbReference type="CTD" id="2657"/>
<evidence type="ECO:0000256" key="10">
    <source>
        <dbReference type="RuleBase" id="RU000354"/>
    </source>
</evidence>
<proteinExistence type="inferred from homology"/>
<dbReference type="InterPro" id="IPR001111">
    <property type="entry name" value="TGF-b_propeptide"/>
</dbReference>